<sequence length="69" mass="7958">SLLSSAWGQNIYYSSLQHRFSQMKTNQSAPCFFFKHSKLRSHCCVSLCVRRYCNSVPSLQSHLMNTQLA</sequence>
<dbReference type="Ensembl" id="ENSSLUT00000023873.1">
    <property type="protein sequence ID" value="ENSSLUP00000023113.1"/>
    <property type="gene ID" value="ENSSLUG00000010612.1"/>
</dbReference>
<proteinExistence type="predicted"/>
<reference evidence="1" key="2">
    <citation type="submission" date="2025-09" db="UniProtKB">
        <authorList>
            <consortium name="Ensembl"/>
        </authorList>
    </citation>
    <scope>IDENTIFICATION</scope>
</reference>
<evidence type="ECO:0000313" key="1">
    <source>
        <dbReference type="Ensembl" id="ENSSLUP00000023113.1"/>
    </source>
</evidence>
<evidence type="ECO:0000313" key="2">
    <source>
        <dbReference type="Proteomes" id="UP000694568"/>
    </source>
</evidence>
<protein>
    <submittedName>
        <fullName evidence="1">Uncharacterized protein</fullName>
    </submittedName>
</protein>
<reference evidence="1" key="1">
    <citation type="submission" date="2025-08" db="UniProtKB">
        <authorList>
            <consortium name="Ensembl"/>
        </authorList>
    </citation>
    <scope>IDENTIFICATION</scope>
</reference>
<keyword evidence="2" id="KW-1185">Reference proteome</keyword>
<dbReference type="Proteomes" id="UP000694568">
    <property type="component" value="Unplaced"/>
</dbReference>
<dbReference type="AlphaFoldDB" id="A0A8C9YFV0"/>
<name>A0A8C9YFV0_SANLU</name>
<organism evidence="1 2">
    <name type="scientific">Sander lucioperca</name>
    <name type="common">Pike-perch</name>
    <name type="synonym">Perca lucioperca</name>
    <dbReference type="NCBI Taxonomy" id="283035"/>
    <lineage>
        <taxon>Eukaryota</taxon>
        <taxon>Metazoa</taxon>
        <taxon>Chordata</taxon>
        <taxon>Craniata</taxon>
        <taxon>Vertebrata</taxon>
        <taxon>Euteleostomi</taxon>
        <taxon>Actinopterygii</taxon>
        <taxon>Neopterygii</taxon>
        <taxon>Teleostei</taxon>
        <taxon>Neoteleostei</taxon>
        <taxon>Acanthomorphata</taxon>
        <taxon>Eupercaria</taxon>
        <taxon>Perciformes</taxon>
        <taxon>Percoidei</taxon>
        <taxon>Percidae</taxon>
        <taxon>Luciopercinae</taxon>
        <taxon>Sander</taxon>
    </lineage>
</organism>
<accession>A0A8C9YFV0</accession>